<comment type="caution">
    <text evidence="1">The sequence shown here is derived from an EMBL/GenBank/DDBJ whole genome shotgun (WGS) entry which is preliminary data.</text>
</comment>
<dbReference type="PIRSF" id="PIRSF029394">
    <property type="entry name" value="UCP029394"/>
    <property type="match status" value="1"/>
</dbReference>
<dbReference type="Proteomes" id="UP000193104">
    <property type="component" value="Unassembled WGS sequence"/>
</dbReference>
<dbReference type="InterPro" id="IPR016918">
    <property type="entry name" value="UCP029394"/>
</dbReference>
<gene>
    <name evidence="1" type="ORF">HA48_20295</name>
</gene>
<dbReference type="Gene3D" id="3.10.450.50">
    <property type="match status" value="1"/>
</dbReference>
<dbReference type="STRING" id="1076551.HA48_20295"/>
<reference evidence="1 2" key="1">
    <citation type="journal article" date="2017" name="Antonie Van Leeuwenhoek">
        <title>Phylogenomic resolution of the bacterial genus Pantoea and its relationship with Erwinia and Tatumella.</title>
        <authorList>
            <person name="Palmer M."/>
            <person name="Steenkamp E.T."/>
            <person name="Coetzee M.P."/>
            <person name="Chan W.Y."/>
            <person name="van Zyl E."/>
            <person name="De Maayer P."/>
            <person name="Coutinho T.A."/>
            <person name="Blom J."/>
            <person name="Smits T.H."/>
            <person name="Duffy B."/>
            <person name="Venter S.N."/>
        </authorList>
    </citation>
    <scope>NUCLEOTIDE SEQUENCE [LARGE SCALE GENOMIC DNA]</scope>
    <source>
        <strain evidence="1 2">LMG 26277</strain>
    </source>
</reference>
<keyword evidence="2" id="KW-1185">Reference proteome</keyword>
<dbReference type="AlphaFoldDB" id="A0A1X1CW90"/>
<evidence type="ECO:0008006" key="3">
    <source>
        <dbReference type="Google" id="ProtNLM"/>
    </source>
</evidence>
<proteinExistence type="predicted"/>
<dbReference type="OrthoDB" id="8912060at2"/>
<dbReference type="RefSeq" id="WP_128602987.1">
    <property type="nucleotide sequence ID" value="NZ_MLFS01000087.1"/>
</dbReference>
<accession>A0A1X1CW90</accession>
<evidence type="ECO:0000313" key="1">
    <source>
        <dbReference type="EMBL" id="ORM68676.1"/>
    </source>
</evidence>
<protein>
    <recommendedName>
        <fullName evidence="3">DUF4440 domain-containing protein</fullName>
    </recommendedName>
</protein>
<dbReference type="InterPro" id="IPR032710">
    <property type="entry name" value="NTF2-like_dom_sf"/>
</dbReference>
<name>A0A1X1CW90_9GAMM</name>
<organism evidence="1 2">
    <name type="scientific">Pantoea wallisii</name>
    <dbReference type="NCBI Taxonomy" id="1076551"/>
    <lineage>
        <taxon>Bacteria</taxon>
        <taxon>Pseudomonadati</taxon>
        <taxon>Pseudomonadota</taxon>
        <taxon>Gammaproteobacteria</taxon>
        <taxon>Enterobacterales</taxon>
        <taxon>Erwiniaceae</taxon>
        <taxon>Pantoea</taxon>
    </lineage>
</organism>
<evidence type="ECO:0000313" key="2">
    <source>
        <dbReference type="Proteomes" id="UP000193104"/>
    </source>
</evidence>
<dbReference type="SUPFAM" id="SSF54427">
    <property type="entry name" value="NTF2-like"/>
    <property type="match status" value="1"/>
</dbReference>
<sequence>MRSERALIAHRSVVELHQWIEEIFTGRAGYPSALDQLLSSFSASFAMITMQGQTIGLSDVESLFRNNVGGRPQLRIEIDACETLLETESSVVCRYRETHHNGGTVQARWSLAIIDIPEGQPRWRYLHETGIAAS</sequence>
<dbReference type="EMBL" id="MLFS01000087">
    <property type="protein sequence ID" value="ORM68676.1"/>
    <property type="molecule type" value="Genomic_DNA"/>
</dbReference>